<organism evidence="2 3">
    <name type="scientific">Streptomyces varsoviensis</name>
    <dbReference type="NCBI Taxonomy" id="67373"/>
    <lineage>
        <taxon>Bacteria</taxon>
        <taxon>Bacillati</taxon>
        <taxon>Actinomycetota</taxon>
        <taxon>Actinomycetes</taxon>
        <taxon>Kitasatosporales</taxon>
        <taxon>Streptomycetaceae</taxon>
        <taxon>Streptomyces</taxon>
    </lineage>
</organism>
<dbReference type="Proteomes" id="UP000037020">
    <property type="component" value="Unassembled WGS sequence"/>
</dbReference>
<name>A0ABR5J3Y6_9ACTN</name>
<dbReference type="RefSeq" id="WP_030882030.1">
    <property type="nucleotide sequence ID" value="NZ_JBIRHZ010000005.1"/>
</dbReference>
<evidence type="ECO:0000259" key="1">
    <source>
        <dbReference type="PROSITE" id="PS50075"/>
    </source>
</evidence>
<feature type="domain" description="Carrier" evidence="1">
    <location>
        <begin position="4"/>
        <end position="83"/>
    </location>
</feature>
<dbReference type="EMBL" id="LGUT01001868">
    <property type="protein sequence ID" value="KOG88074.1"/>
    <property type="molecule type" value="Genomic_DNA"/>
</dbReference>
<evidence type="ECO:0000313" key="3">
    <source>
        <dbReference type="Proteomes" id="UP000037020"/>
    </source>
</evidence>
<protein>
    <recommendedName>
        <fullName evidence="1">Carrier domain-containing protein</fullName>
    </recommendedName>
</protein>
<dbReference type="Pfam" id="PF00550">
    <property type="entry name" value="PP-binding"/>
    <property type="match status" value="1"/>
</dbReference>
<dbReference type="InterPro" id="IPR036736">
    <property type="entry name" value="ACP-like_sf"/>
</dbReference>
<dbReference type="InterPro" id="IPR009081">
    <property type="entry name" value="PP-bd_ACP"/>
</dbReference>
<gene>
    <name evidence="2" type="ORF">ADK38_21805</name>
</gene>
<dbReference type="Gene3D" id="1.10.1200.10">
    <property type="entry name" value="ACP-like"/>
    <property type="match status" value="1"/>
</dbReference>
<dbReference type="PROSITE" id="PS50075">
    <property type="entry name" value="CARRIER"/>
    <property type="match status" value="1"/>
</dbReference>
<accession>A0ABR5J3Y6</accession>
<evidence type="ECO:0000313" key="2">
    <source>
        <dbReference type="EMBL" id="KOG88074.1"/>
    </source>
</evidence>
<comment type="caution">
    <text evidence="2">The sequence shown here is derived from an EMBL/GenBank/DDBJ whole genome shotgun (WGS) entry which is preliminary data.</text>
</comment>
<proteinExistence type="predicted"/>
<sequence>MPDQGSGRDVRKAVKEFLGRFVDDPDIFEERPIITAGLLDSLVATQMIDFIEQHCGAPVLDEDLELENFDTLDAIEEFVRRKRATA</sequence>
<dbReference type="SUPFAM" id="SSF47336">
    <property type="entry name" value="ACP-like"/>
    <property type="match status" value="1"/>
</dbReference>
<keyword evidence="3" id="KW-1185">Reference proteome</keyword>
<reference evidence="2 3" key="1">
    <citation type="submission" date="2015-07" db="EMBL/GenBank/DDBJ databases">
        <authorList>
            <person name="Ju K.-S."/>
            <person name="Doroghazi J.R."/>
            <person name="Metcalf W.W."/>
        </authorList>
    </citation>
    <scope>NUCLEOTIDE SEQUENCE [LARGE SCALE GENOMIC DNA]</scope>
    <source>
        <strain evidence="2 3">NRRL B-3589</strain>
    </source>
</reference>